<dbReference type="PROSITE" id="PS00041">
    <property type="entry name" value="HTH_ARAC_FAMILY_1"/>
    <property type="match status" value="1"/>
</dbReference>
<evidence type="ECO:0000256" key="1">
    <source>
        <dbReference type="ARBA" id="ARBA00023015"/>
    </source>
</evidence>
<evidence type="ECO:0000313" key="6">
    <source>
        <dbReference type="Proteomes" id="UP000070475"/>
    </source>
</evidence>
<evidence type="ECO:0000313" key="5">
    <source>
        <dbReference type="EMBL" id="KWX74392.1"/>
    </source>
</evidence>
<name>A0A132TST4_9BACL</name>
<dbReference type="PATRIC" id="fig|483937.3.peg.565"/>
<protein>
    <recommendedName>
        <fullName evidence="4">HTH araC/xylS-type domain-containing protein</fullName>
    </recommendedName>
</protein>
<keyword evidence="2" id="KW-0238">DNA-binding</keyword>
<dbReference type="GO" id="GO:0043565">
    <property type="term" value="F:sequence-specific DNA binding"/>
    <property type="evidence" value="ECO:0007669"/>
    <property type="project" value="InterPro"/>
</dbReference>
<dbReference type="Pfam" id="PF12833">
    <property type="entry name" value="HTH_18"/>
    <property type="match status" value="1"/>
</dbReference>
<keyword evidence="6" id="KW-1185">Reference proteome</keyword>
<dbReference type="GO" id="GO:0003700">
    <property type="term" value="F:DNA-binding transcription factor activity"/>
    <property type="evidence" value="ECO:0007669"/>
    <property type="project" value="InterPro"/>
</dbReference>
<sequence>MDPEELATSLETVKWKLESPNSPYIPAHTARLLRRMEKAKLLLETTEMKIYEITDAVGYTEIDWFYKKFKEYTGTSAYEYREQCFITA</sequence>
<comment type="caution">
    <text evidence="5">The sequence shown here is derived from an EMBL/GenBank/DDBJ whole genome shotgun (WGS) entry which is preliminary data.</text>
</comment>
<dbReference type="EMBL" id="LIRB01000139">
    <property type="protein sequence ID" value="KWX74392.1"/>
    <property type="molecule type" value="Genomic_DNA"/>
</dbReference>
<dbReference type="RefSeq" id="WP_060861868.1">
    <property type="nucleotide sequence ID" value="NZ_LIRB01000139.1"/>
</dbReference>
<dbReference type="InterPro" id="IPR018060">
    <property type="entry name" value="HTH_AraC"/>
</dbReference>
<dbReference type="SUPFAM" id="SSF46689">
    <property type="entry name" value="Homeodomain-like"/>
    <property type="match status" value="1"/>
</dbReference>
<dbReference type="Gene3D" id="1.10.10.60">
    <property type="entry name" value="Homeodomain-like"/>
    <property type="match status" value="1"/>
</dbReference>
<dbReference type="SMART" id="SM00342">
    <property type="entry name" value="HTH_ARAC"/>
    <property type="match status" value="1"/>
</dbReference>
<proteinExistence type="predicted"/>
<evidence type="ECO:0000256" key="3">
    <source>
        <dbReference type="ARBA" id="ARBA00023163"/>
    </source>
</evidence>
<gene>
    <name evidence="5" type="ORF">AMQ84_20560</name>
</gene>
<dbReference type="AlphaFoldDB" id="A0A132TST4"/>
<organism evidence="5 6">
    <name type="scientific">Paenibacillus riograndensis</name>
    <dbReference type="NCBI Taxonomy" id="483937"/>
    <lineage>
        <taxon>Bacteria</taxon>
        <taxon>Bacillati</taxon>
        <taxon>Bacillota</taxon>
        <taxon>Bacilli</taxon>
        <taxon>Bacillales</taxon>
        <taxon>Paenibacillaceae</taxon>
        <taxon>Paenibacillus</taxon>
        <taxon>Paenibacillus sonchi group</taxon>
    </lineage>
</organism>
<evidence type="ECO:0000259" key="4">
    <source>
        <dbReference type="PROSITE" id="PS01124"/>
    </source>
</evidence>
<keyword evidence="3" id="KW-0804">Transcription</keyword>
<dbReference type="PANTHER" id="PTHR43280:SF35">
    <property type="entry name" value="RESPONSE REGULATOR"/>
    <property type="match status" value="1"/>
</dbReference>
<dbReference type="PROSITE" id="PS01124">
    <property type="entry name" value="HTH_ARAC_FAMILY_2"/>
    <property type="match status" value="1"/>
</dbReference>
<keyword evidence="1" id="KW-0805">Transcription regulation</keyword>
<dbReference type="InterPro" id="IPR009057">
    <property type="entry name" value="Homeodomain-like_sf"/>
</dbReference>
<dbReference type="PANTHER" id="PTHR43280">
    <property type="entry name" value="ARAC-FAMILY TRANSCRIPTIONAL REGULATOR"/>
    <property type="match status" value="1"/>
</dbReference>
<accession>A0A132TST4</accession>
<evidence type="ECO:0000256" key="2">
    <source>
        <dbReference type="ARBA" id="ARBA00023125"/>
    </source>
</evidence>
<feature type="domain" description="HTH araC/xylS-type" evidence="4">
    <location>
        <begin position="34"/>
        <end position="83"/>
    </location>
</feature>
<reference evidence="5 6" key="1">
    <citation type="submission" date="2015-08" db="EMBL/GenBank/DDBJ databases">
        <title>Genomes of Paenibacillus riograndensis.</title>
        <authorList>
            <person name="Sant'Anna F.H."/>
            <person name="Souza R."/>
            <person name="Ambrosini A."/>
            <person name="Bach E."/>
            <person name="Fernandes G."/>
            <person name="Balsanelli E."/>
            <person name="Baura V.A."/>
            <person name="Pedrosa F.O."/>
            <person name="Souza E.M."/>
            <person name="Passaglia L."/>
        </authorList>
    </citation>
    <scope>NUCLEOTIDE SEQUENCE [LARGE SCALE GENOMIC DNA]</scope>
    <source>
        <strain evidence="5 6">CAS34</strain>
    </source>
</reference>
<dbReference type="Proteomes" id="UP000070475">
    <property type="component" value="Unassembled WGS sequence"/>
</dbReference>
<dbReference type="InterPro" id="IPR018062">
    <property type="entry name" value="HTH_AraC-typ_CS"/>
</dbReference>